<evidence type="ECO:0000313" key="11">
    <source>
        <dbReference type="Proteomes" id="UP000318995"/>
    </source>
</evidence>
<dbReference type="AlphaFoldDB" id="A0A5C5VXF9"/>
<dbReference type="InterPro" id="IPR017850">
    <property type="entry name" value="Alkaline_phosphatase_core_sf"/>
</dbReference>
<dbReference type="InterPro" id="IPR050738">
    <property type="entry name" value="Sulfatase"/>
</dbReference>
<comment type="cofactor">
    <cofactor evidence="1">
        <name>Ca(2+)</name>
        <dbReference type="ChEBI" id="CHEBI:29108"/>
    </cofactor>
</comment>
<protein>
    <submittedName>
        <fullName evidence="10">Choline-sulfatase</fullName>
        <ecNumber evidence="10">3.1.6.6</ecNumber>
    </submittedName>
</protein>
<sequence length="489" mass="54808" precursor="true">MRRIIVFCLMGFLCSCGVASSKPNIVLVFADDLGWTDTSVPMMPDLADSRSQFFQTPTLERMARKGMVFSNAYACAPTCTPSRAGIQFGKTPCRLRQTVVHDVLAAERGIDCKDEVSIAERIKRIDSEYVTAHFGKWGFHPRSPEHAGYDVSDGNTNNGEGDYLDVQARTPLPPEDPKRIFSVTRRAIDFLEEQASAGRPFFMQVSHYAVHVGLAAREKTIEKYRDLARAKQIDKKNLPTYAAMIEDLDSSLGELLDALERLGIDDDTYVIFTSDNGAEMFRAKGTLRGGKAQLWEGGIRVSTLVVGPRVMSGATCDHPVAGWDLYPTINDLLGGDALPVEFDGGSLLDAFEKGNEGVISRNTPELIFHFPWYGGALPMSAIRDGDLKLVMNLHTDEVRLYDLAQDLAETTDLSERLPEQTARLRGRLLDYLDEVEAEDLDDMFDARIRELNRYVQRERERPEPDQAVLRRHANALESTHRARAETEWR</sequence>
<dbReference type="PROSITE" id="PS51257">
    <property type="entry name" value="PROKAR_LIPOPROTEIN"/>
    <property type="match status" value="1"/>
</dbReference>
<dbReference type="PANTHER" id="PTHR42693:SF42">
    <property type="entry name" value="ARYLSULFATASE G"/>
    <property type="match status" value="1"/>
</dbReference>
<dbReference type="Proteomes" id="UP000318995">
    <property type="component" value="Unassembled WGS sequence"/>
</dbReference>
<comment type="similarity">
    <text evidence="2">Belongs to the sulfatase family.</text>
</comment>
<keyword evidence="5 10" id="KW-0378">Hydrolase</keyword>
<feature type="chain" id="PRO_5022925805" evidence="8">
    <location>
        <begin position="22"/>
        <end position="489"/>
    </location>
</feature>
<keyword evidence="3" id="KW-0479">Metal-binding</keyword>
<evidence type="ECO:0000259" key="9">
    <source>
        <dbReference type="Pfam" id="PF00884"/>
    </source>
</evidence>
<reference evidence="10 11" key="1">
    <citation type="submission" date="2019-02" db="EMBL/GenBank/DDBJ databases">
        <title>Deep-cultivation of Planctomycetes and their phenomic and genomic characterization uncovers novel biology.</title>
        <authorList>
            <person name="Wiegand S."/>
            <person name="Jogler M."/>
            <person name="Boedeker C."/>
            <person name="Pinto D."/>
            <person name="Vollmers J."/>
            <person name="Rivas-Marin E."/>
            <person name="Kohn T."/>
            <person name="Peeters S.H."/>
            <person name="Heuer A."/>
            <person name="Rast P."/>
            <person name="Oberbeckmann S."/>
            <person name="Bunk B."/>
            <person name="Jeske O."/>
            <person name="Meyerdierks A."/>
            <person name="Storesund J.E."/>
            <person name="Kallscheuer N."/>
            <person name="Luecker S."/>
            <person name="Lage O.M."/>
            <person name="Pohl T."/>
            <person name="Merkel B.J."/>
            <person name="Hornburger P."/>
            <person name="Mueller R.-W."/>
            <person name="Bruemmer F."/>
            <person name="Labrenz M."/>
            <person name="Spormann A.M."/>
            <person name="Op Den Camp H."/>
            <person name="Overmann J."/>
            <person name="Amann R."/>
            <person name="Jetten M.S.M."/>
            <person name="Mascher T."/>
            <person name="Medema M.H."/>
            <person name="Devos D.P."/>
            <person name="Kaster A.-K."/>
            <person name="Ovreas L."/>
            <person name="Rohde M."/>
            <person name="Galperin M.Y."/>
            <person name="Jogler C."/>
        </authorList>
    </citation>
    <scope>NUCLEOTIDE SEQUENCE [LARGE SCALE GENOMIC DNA]</scope>
    <source>
        <strain evidence="10 11">Pla111</strain>
    </source>
</reference>
<dbReference type="EMBL" id="SJPH01000006">
    <property type="protein sequence ID" value="TWT42643.1"/>
    <property type="molecule type" value="Genomic_DNA"/>
</dbReference>
<feature type="region of interest" description="Disordered" evidence="7">
    <location>
        <begin position="457"/>
        <end position="489"/>
    </location>
</feature>
<dbReference type="PANTHER" id="PTHR42693">
    <property type="entry name" value="ARYLSULFATASE FAMILY MEMBER"/>
    <property type="match status" value="1"/>
</dbReference>
<comment type="caution">
    <text evidence="10">The sequence shown here is derived from an EMBL/GenBank/DDBJ whole genome shotgun (WGS) entry which is preliminary data.</text>
</comment>
<organism evidence="10 11">
    <name type="scientific">Botrimarina hoheduenensis</name>
    <dbReference type="NCBI Taxonomy" id="2528000"/>
    <lineage>
        <taxon>Bacteria</taxon>
        <taxon>Pseudomonadati</taxon>
        <taxon>Planctomycetota</taxon>
        <taxon>Planctomycetia</taxon>
        <taxon>Pirellulales</taxon>
        <taxon>Lacipirellulaceae</taxon>
        <taxon>Botrimarina</taxon>
    </lineage>
</organism>
<proteinExistence type="inferred from homology"/>
<evidence type="ECO:0000256" key="8">
    <source>
        <dbReference type="SAM" id="SignalP"/>
    </source>
</evidence>
<feature type="signal peptide" evidence="8">
    <location>
        <begin position="1"/>
        <end position="21"/>
    </location>
</feature>
<evidence type="ECO:0000313" key="10">
    <source>
        <dbReference type="EMBL" id="TWT42643.1"/>
    </source>
</evidence>
<dbReference type="RefSeq" id="WP_146446808.1">
    <property type="nucleotide sequence ID" value="NZ_SJPH01000006.1"/>
</dbReference>
<evidence type="ECO:0000256" key="6">
    <source>
        <dbReference type="ARBA" id="ARBA00022837"/>
    </source>
</evidence>
<dbReference type="GO" id="GO:0047753">
    <property type="term" value="F:choline-sulfatase activity"/>
    <property type="evidence" value="ECO:0007669"/>
    <property type="project" value="UniProtKB-EC"/>
</dbReference>
<gene>
    <name evidence="10" type="primary">betC_2</name>
    <name evidence="10" type="ORF">Pla111_26150</name>
</gene>
<evidence type="ECO:0000256" key="5">
    <source>
        <dbReference type="ARBA" id="ARBA00022801"/>
    </source>
</evidence>
<keyword evidence="6" id="KW-0106">Calcium</keyword>
<feature type="compositionally biased region" description="Basic and acidic residues" evidence="7">
    <location>
        <begin position="478"/>
        <end position="489"/>
    </location>
</feature>
<dbReference type="Gene3D" id="3.40.720.10">
    <property type="entry name" value="Alkaline Phosphatase, subunit A"/>
    <property type="match status" value="1"/>
</dbReference>
<name>A0A5C5VXF9_9BACT</name>
<accession>A0A5C5VXF9</accession>
<dbReference type="Pfam" id="PF00884">
    <property type="entry name" value="Sulfatase"/>
    <property type="match status" value="1"/>
</dbReference>
<evidence type="ECO:0000256" key="3">
    <source>
        <dbReference type="ARBA" id="ARBA00022723"/>
    </source>
</evidence>
<evidence type="ECO:0000256" key="1">
    <source>
        <dbReference type="ARBA" id="ARBA00001913"/>
    </source>
</evidence>
<dbReference type="GO" id="GO:0046872">
    <property type="term" value="F:metal ion binding"/>
    <property type="evidence" value="ECO:0007669"/>
    <property type="project" value="UniProtKB-KW"/>
</dbReference>
<dbReference type="CDD" id="cd16144">
    <property type="entry name" value="ARS_like"/>
    <property type="match status" value="1"/>
</dbReference>
<dbReference type="Gene3D" id="3.30.1120.10">
    <property type="match status" value="1"/>
</dbReference>
<dbReference type="OrthoDB" id="9783154at2"/>
<keyword evidence="4 8" id="KW-0732">Signal</keyword>
<dbReference type="SUPFAM" id="SSF53649">
    <property type="entry name" value="Alkaline phosphatase-like"/>
    <property type="match status" value="1"/>
</dbReference>
<evidence type="ECO:0000256" key="2">
    <source>
        <dbReference type="ARBA" id="ARBA00008779"/>
    </source>
</evidence>
<dbReference type="EC" id="3.1.6.6" evidence="10"/>
<dbReference type="InterPro" id="IPR000917">
    <property type="entry name" value="Sulfatase_N"/>
</dbReference>
<keyword evidence="11" id="KW-1185">Reference proteome</keyword>
<evidence type="ECO:0000256" key="7">
    <source>
        <dbReference type="SAM" id="MobiDB-lite"/>
    </source>
</evidence>
<feature type="domain" description="Sulfatase N-terminal" evidence="9">
    <location>
        <begin position="23"/>
        <end position="334"/>
    </location>
</feature>
<dbReference type="GO" id="GO:0004065">
    <property type="term" value="F:arylsulfatase activity"/>
    <property type="evidence" value="ECO:0007669"/>
    <property type="project" value="TreeGrafter"/>
</dbReference>
<evidence type="ECO:0000256" key="4">
    <source>
        <dbReference type="ARBA" id="ARBA00022729"/>
    </source>
</evidence>